<dbReference type="InterPro" id="IPR002559">
    <property type="entry name" value="Transposase_11"/>
</dbReference>
<gene>
    <name evidence="3" type="ORF">BW733_07590</name>
</gene>
<dbReference type="KEGG" id="tfa:BW733_07590"/>
<evidence type="ECO:0000313" key="3">
    <source>
        <dbReference type="EMBL" id="AQP52521.1"/>
    </source>
</evidence>
<protein>
    <submittedName>
        <fullName evidence="3">IS1634 family transposase</fullName>
    </submittedName>
</protein>
<dbReference type="GO" id="GO:0004803">
    <property type="term" value="F:transposase activity"/>
    <property type="evidence" value="ECO:0007669"/>
    <property type="project" value="InterPro"/>
</dbReference>
<dbReference type="SUPFAM" id="SSF53098">
    <property type="entry name" value="Ribonuclease H-like"/>
    <property type="match status" value="1"/>
</dbReference>
<keyword evidence="4" id="KW-1185">Reference proteome</keyword>
<dbReference type="InterPro" id="IPR047654">
    <property type="entry name" value="IS1634_transpos"/>
</dbReference>
<accession>A0A1Q2D2Q3</accession>
<dbReference type="AlphaFoldDB" id="A0A1Q2D2Q3"/>
<evidence type="ECO:0000313" key="4">
    <source>
        <dbReference type="Proteomes" id="UP000188235"/>
    </source>
</evidence>
<dbReference type="NCBIfam" id="NF033559">
    <property type="entry name" value="transpos_IS1634"/>
    <property type="match status" value="1"/>
</dbReference>
<dbReference type="GO" id="GO:0006313">
    <property type="term" value="P:DNA transposition"/>
    <property type="evidence" value="ECO:0007669"/>
    <property type="project" value="InterPro"/>
</dbReference>
<proteinExistence type="predicted"/>
<evidence type="ECO:0000256" key="1">
    <source>
        <dbReference type="SAM" id="MobiDB-lite"/>
    </source>
</evidence>
<feature type="domain" description="Transposase IS4-like" evidence="2">
    <location>
        <begin position="204"/>
        <end position="442"/>
    </location>
</feature>
<dbReference type="InterPro" id="IPR012337">
    <property type="entry name" value="RNaseH-like_sf"/>
</dbReference>
<feature type="region of interest" description="Disordered" evidence="1">
    <location>
        <begin position="287"/>
        <end position="308"/>
    </location>
</feature>
<organism evidence="3 4">
    <name type="scientific">Tessaracoccus flavescens</name>
    <dbReference type="NCBI Taxonomy" id="399497"/>
    <lineage>
        <taxon>Bacteria</taxon>
        <taxon>Bacillati</taxon>
        <taxon>Actinomycetota</taxon>
        <taxon>Actinomycetes</taxon>
        <taxon>Propionibacteriales</taxon>
        <taxon>Propionibacteriaceae</taxon>
        <taxon>Tessaracoccus</taxon>
    </lineage>
</organism>
<reference evidence="3 4" key="1">
    <citation type="journal article" date="2008" name="Int. J. Syst. Evol. Microbiol.">
        <title>Tessaracoccus flavescens sp. nov., isolated from marine sediment.</title>
        <authorList>
            <person name="Lee D.W."/>
            <person name="Lee S.D."/>
        </authorList>
    </citation>
    <scope>NUCLEOTIDE SEQUENCE [LARGE SCALE GENOMIC DNA]</scope>
    <source>
        <strain evidence="3 4">SST-39T</strain>
    </source>
</reference>
<dbReference type="GO" id="GO:0003677">
    <property type="term" value="F:DNA binding"/>
    <property type="evidence" value="ECO:0007669"/>
    <property type="project" value="InterPro"/>
</dbReference>
<dbReference type="Gene3D" id="3.90.350.10">
    <property type="entry name" value="Transposase Inhibitor Protein From Tn5, Chain A, domain 1"/>
    <property type="match status" value="1"/>
</dbReference>
<dbReference type="PANTHER" id="PTHR34614">
    <property type="match status" value="1"/>
</dbReference>
<dbReference type="Pfam" id="PF01609">
    <property type="entry name" value="DDE_Tnp_1"/>
    <property type="match status" value="1"/>
</dbReference>
<evidence type="ECO:0000259" key="2">
    <source>
        <dbReference type="Pfam" id="PF01609"/>
    </source>
</evidence>
<dbReference type="PANTHER" id="PTHR34614:SF2">
    <property type="entry name" value="TRANSPOSASE IS4-LIKE DOMAIN-CONTAINING PROTEIN"/>
    <property type="match status" value="1"/>
</dbReference>
<name>A0A1Q2D2Q3_9ACTN</name>
<sequence length="501" mass="55869">MRKVKTASGATAVQIVEKRNGRRRILEHVGSAHDEAELAVLLSAAQQRVHGVQDDMLQFEQPGRAPAGPVVEHTSSELLWRVLTDAYARLGFDQIDDEVFASLVAARIIEPTSKQDTLRVLGELGLPVPHLNTLYNCLRRCVERDYRSRVATACWAHATARGPVALVMYDLTTLHFEVTNEDRLRKVGMSKERRVDPQVTVGLLVTADGFPLEVALFEGNKAETKTLIPVIEQFKTRHGINELVVVADAGMLSADNLNGLEDAGCRFIVASRQSHVPYDLGDHFERHGNYTPDDSTIETTRDMGTGRQRRTRRVVYHYSFKRHKRDDKTINAQVVKAEKVADGLRPVARDRFVTVTTDVDGKKAEVNWDVIERARFCAGFKGYVTNIGADVMDGAAVVATYRDLWHVEESFRMAKGDLQARPIFHRKREPIEAHLTVVFAALAVARYLQDQTGVSIKRLVQTLRPLRAVMITIAGQPIQAQPRLTAEAEAILAKIPRGAGH</sequence>
<dbReference type="Proteomes" id="UP000188235">
    <property type="component" value="Chromosome"/>
</dbReference>
<dbReference type="EMBL" id="CP019607">
    <property type="protein sequence ID" value="AQP52521.1"/>
    <property type="molecule type" value="Genomic_DNA"/>
</dbReference>